<keyword evidence="6" id="KW-1185">Reference proteome</keyword>
<organism evidence="5 6">
    <name type="scientific">Malassezia japonica</name>
    <dbReference type="NCBI Taxonomy" id="223818"/>
    <lineage>
        <taxon>Eukaryota</taxon>
        <taxon>Fungi</taxon>
        <taxon>Dikarya</taxon>
        <taxon>Basidiomycota</taxon>
        <taxon>Ustilaginomycotina</taxon>
        <taxon>Malasseziomycetes</taxon>
        <taxon>Malasseziales</taxon>
        <taxon>Malasseziaceae</taxon>
        <taxon>Malassezia</taxon>
    </lineage>
</organism>
<evidence type="ECO:0000256" key="3">
    <source>
        <dbReference type="SAM" id="MobiDB-lite"/>
    </source>
</evidence>
<dbReference type="AlphaFoldDB" id="A0AAF0JCH1"/>
<dbReference type="GO" id="GO:0000288">
    <property type="term" value="P:nuclear-transcribed mRNA catabolic process, deadenylation-dependent decay"/>
    <property type="evidence" value="ECO:0007669"/>
    <property type="project" value="TreeGrafter"/>
</dbReference>
<feature type="repeat" description="Pumilio" evidence="2">
    <location>
        <begin position="373"/>
        <end position="408"/>
    </location>
</feature>
<dbReference type="Gene3D" id="1.25.10.10">
    <property type="entry name" value="Leucine-rich Repeat Variant"/>
    <property type="match status" value="1"/>
</dbReference>
<evidence type="ECO:0000256" key="1">
    <source>
        <dbReference type="ARBA" id="ARBA00022737"/>
    </source>
</evidence>
<dbReference type="Pfam" id="PF00806">
    <property type="entry name" value="PUF"/>
    <property type="match status" value="3"/>
</dbReference>
<dbReference type="Proteomes" id="UP001217754">
    <property type="component" value="Chromosome 9"/>
</dbReference>
<feature type="domain" description="PUM-HD" evidence="4">
    <location>
        <begin position="165"/>
        <end position="519"/>
    </location>
</feature>
<dbReference type="InterPro" id="IPR001313">
    <property type="entry name" value="Pumilio_RNA-bd_rpt"/>
</dbReference>
<dbReference type="PROSITE" id="PS50302">
    <property type="entry name" value="PUM"/>
    <property type="match status" value="1"/>
</dbReference>
<evidence type="ECO:0000313" key="6">
    <source>
        <dbReference type="Proteomes" id="UP001217754"/>
    </source>
</evidence>
<name>A0AAF0JCH1_9BASI</name>
<dbReference type="GO" id="GO:0003730">
    <property type="term" value="F:mRNA 3'-UTR binding"/>
    <property type="evidence" value="ECO:0007669"/>
    <property type="project" value="TreeGrafter"/>
</dbReference>
<protein>
    <recommendedName>
        <fullName evidence="4">PUM-HD domain-containing protein</fullName>
    </recommendedName>
</protein>
<feature type="region of interest" description="Disordered" evidence="3">
    <location>
        <begin position="1"/>
        <end position="52"/>
    </location>
</feature>
<dbReference type="PANTHER" id="PTHR12537:SF12">
    <property type="entry name" value="MATERNAL PROTEIN PUMILIO"/>
    <property type="match status" value="1"/>
</dbReference>
<dbReference type="GO" id="GO:0005737">
    <property type="term" value="C:cytoplasm"/>
    <property type="evidence" value="ECO:0007669"/>
    <property type="project" value="TreeGrafter"/>
</dbReference>
<proteinExistence type="predicted"/>
<dbReference type="InterPro" id="IPR016024">
    <property type="entry name" value="ARM-type_fold"/>
</dbReference>
<dbReference type="InterPro" id="IPR011989">
    <property type="entry name" value="ARM-like"/>
</dbReference>
<dbReference type="PROSITE" id="PS50303">
    <property type="entry name" value="PUM_HD"/>
    <property type="match status" value="1"/>
</dbReference>
<dbReference type="InterPro" id="IPR033133">
    <property type="entry name" value="PUM-HD"/>
</dbReference>
<dbReference type="RefSeq" id="XP_060124252.1">
    <property type="nucleotide sequence ID" value="XM_060268269.1"/>
</dbReference>
<dbReference type="GeneID" id="85228003"/>
<accession>A0AAF0JCH1</accession>
<dbReference type="SUPFAM" id="SSF48371">
    <property type="entry name" value="ARM repeat"/>
    <property type="match status" value="1"/>
</dbReference>
<dbReference type="PANTHER" id="PTHR12537">
    <property type="entry name" value="RNA BINDING PROTEIN PUMILIO-RELATED"/>
    <property type="match status" value="1"/>
</dbReference>
<evidence type="ECO:0000256" key="2">
    <source>
        <dbReference type="PROSITE-ProRule" id="PRU00317"/>
    </source>
</evidence>
<evidence type="ECO:0000259" key="4">
    <source>
        <dbReference type="PROSITE" id="PS50303"/>
    </source>
</evidence>
<evidence type="ECO:0000313" key="5">
    <source>
        <dbReference type="EMBL" id="WFD41355.1"/>
    </source>
</evidence>
<keyword evidence="1" id="KW-0677">Repeat</keyword>
<dbReference type="EMBL" id="CP119966">
    <property type="protein sequence ID" value="WFD41355.1"/>
    <property type="molecule type" value="Genomic_DNA"/>
</dbReference>
<sequence length="527" mass="57668">MPDQSCPPTSAEADCAMDVTNDVPMAPASTESPPVPAAGAEKDENEPMSDVETKLAMLERRVQQLEEQVRAGVRSSPAPPTPLKREAAFTPDVFNPFWDEIVEGPSVPGAHAFPEAVLHNKKQTPPTDAVGPSFEEQWSLVHAPGMSSVTMTPGWNDASPLSTWPAPLWTVPSDDLVPSSVRRLPSPPLPPTKELVADVMSRDAQDASVTLQLLLKNGSEGQRAEIVDTIKPQLRKLASDKNGGYLVQRALTLDMELAWALRGSFALLSLSPYGALVVRRVLDGDEPLRLAVVQDLLSDRLCQTLTARNAIPVWHKVLRLAWPDHVLDTLRTAIHTMFRGRWADLATDEIGSTLCQKLMEYGHVPEHGACVTELMNRFVSCVCDQWGVWVIQYLVEHGSEAMQRRVACSVFSHLGAVSLSVYGSRAIQAMLRATPQVVAAEYAERLCQLPTVRSHLGSLRPLLIDLALTQQGLPIIAQLLTTAGLPRRTEILNVVRKNAPILQGNKSGMRVVLLCDRARAFTGYERA</sequence>
<reference evidence="5" key="1">
    <citation type="submission" date="2023-03" db="EMBL/GenBank/DDBJ databases">
        <title>Mating type loci evolution in Malassezia.</title>
        <authorList>
            <person name="Coelho M.A."/>
        </authorList>
    </citation>
    <scope>NUCLEOTIDE SEQUENCE</scope>
    <source>
        <strain evidence="5">CBS 9431</strain>
    </source>
</reference>
<dbReference type="SMART" id="SM00025">
    <property type="entry name" value="Pumilio"/>
    <property type="match status" value="3"/>
</dbReference>
<gene>
    <name evidence="5" type="ORF">MJAP1_004352</name>
</gene>